<keyword evidence="3" id="KW-0418">Kinase</keyword>
<evidence type="ECO:0000256" key="4">
    <source>
        <dbReference type="ARBA" id="ARBA00022840"/>
    </source>
</evidence>
<dbReference type="SUPFAM" id="SSF56112">
    <property type="entry name" value="Protein kinase-like (PK-like)"/>
    <property type="match status" value="1"/>
</dbReference>
<dbReference type="EMBL" id="JBHFFA010000006">
    <property type="protein sequence ID" value="KAL2622105.1"/>
    <property type="molecule type" value="Genomic_DNA"/>
</dbReference>
<evidence type="ECO:0000313" key="5">
    <source>
        <dbReference type="EMBL" id="KAL2622105.1"/>
    </source>
</evidence>
<gene>
    <name evidence="5" type="ORF">R1flu_002310</name>
</gene>
<keyword evidence="2" id="KW-0547">Nucleotide-binding</keyword>
<dbReference type="Gene3D" id="1.10.510.10">
    <property type="entry name" value="Transferase(Phosphotransferase) domain 1"/>
    <property type="match status" value="1"/>
</dbReference>
<dbReference type="PANTHER" id="PTHR47973">
    <property type="entry name" value="CYSTEINE-RICH RECEPTOR-LIKE PROTEIN KINASE 3"/>
    <property type="match status" value="1"/>
</dbReference>
<evidence type="ECO:0008006" key="7">
    <source>
        <dbReference type="Google" id="ProtNLM"/>
    </source>
</evidence>
<protein>
    <recommendedName>
        <fullName evidence="7">Protein kinase domain-containing protein</fullName>
    </recommendedName>
</protein>
<sequence length="165" mass="18794">MRCGTTSDNQVLAKQNRGSASTPTSLIINYIRLKNSIPPWFTDVKCGKEERLPKHSLDKDYNAKIADFGLIRPARTEDTQVTSNIAGTNFGIVLLEIVSGRRWIDRTLPEAQIYLREWSFHLYKEKMLLNLLAEELKEDHNEEEVVIVLEMALACCQDDSADINL</sequence>
<dbReference type="Proteomes" id="UP001605036">
    <property type="component" value="Unassembled WGS sequence"/>
</dbReference>
<dbReference type="GO" id="GO:0016301">
    <property type="term" value="F:kinase activity"/>
    <property type="evidence" value="ECO:0007669"/>
    <property type="project" value="UniProtKB-KW"/>
</dbReference>
<dbReference type="InterPro" id="IPR011009">
    <property type="entry name" value="Kinase-like_dom_sf"/>
</dbReference>
<accession>A0ABD1Y5W8</accession>
<keyword evidence="6" id="KW-1185">Reference proteome</keyword>
<proteinExistence type="predicted"/>
<organism evidence="5 6">
    <name type="scientific">Riccia fluitans</name>
    <dbReference type="NCBI Taxonomy" id="41844"/>
    <lineage>
        <taxon>Eukaryota</taxon>
        <taxon>Viridiplantae</taxon>
        <taxon>Streptophyta</taxon>
        <taxon>Embryophyta</taxon>
        <taxon>Marchantiophyta</taxon>
        <taxon>Marchantiopsida</taxon>
        <taxon>Marchantiidae</taxon>
        <taxon>Marchantiales</taxon>
        <taxon>Ricciaceae</taxon>
        <taxon>Riccia</taxon>
    </lineage>
</organism>
<reference evidence="5 6" key="1">
    <citation type="submission" date="2024-09" db="EMBL/GenBank/DDBJ databases">
        <title>Chromosome-scale assembly of Riccia fluitans.</title>
        <authorList>
            <person name="Paukszto L."/>
            <person name="Sawicki J."/>
            <person name="Karawczyk K."/>
            <person name="Piernik-Szablinska J."/>
            <person name="Szczecinska M."/>
            <person name="Mazdziarz M."/>
        </authorList>
    </citation>
    <scope>NUCLEOTIDE SEQUENCE [LARGE SCALE GENOMIC DNA]</scope>
    <source>
        <strain evidence="5">Rf_01</strain>
        <tissue evidence="5">Aerial parts of the thallus</tissue>
    </source>
</reference>
<keyword evidence="1" id="KW-0808">Transferase</keyword>
<evidence type="ECO:0000256" key="1">
    <source>
        <dbReference type="ARBA" id="ARBA00022679"/>
    </source>
</evidence>
<evidence type="ECO:0000313" key="6">
    <source>
        <dbReference type="Proteomes" id="UP001605036"/>
    </source>
</evidence>
<evidence type="ECO:0000256" key="2">
    <source>
        <dbReference type="ARBA" id="ARBA00022741"/>
    </source>
</evidence>
<dbReference type="InterPro" id="IPR052059">
    <property type="entry name" value="CR_Ser/Thr_kinase"/>
</dbReference>
<evidence type="ECO:0000256" key="3">
    <source>
        <dbReference type="ARBA" id="ARBA00022777"/>
    </source>
</evidence>
<keyword evidence="4" id="KW-0067">ATP-binding</keyword>
<dbReference type="AlphaFoldDB" id="A0ABD1Y5W8"/>
<name>A0ABD1Y5W8_9MARC</name>
<comment type="caution">
    <text evidence="5">The sequence shown here is derived from an EMBL/GenBank/DDBJ whole genome shotgun (WGS) entry which is preliminary data.</text>
</comment>
<dbReference type="GO" id="GO:0005524">
    <property type="term" value="F:ATP binding"/>
    <property type="evidence" value="ECO:0007669"/>
    <property type="project" value="UniProtKB-KW"/>
</dbReference>